<sequence length="122" mass="13669">MDAPTSSEMPPATTRNVPMDDVGADELEVETNEEQLEVYGLRNKARTLTGKKRNKQAEEIKKGESKDRQEHSVCRRVAHQTAESSSVQSPEGKNQVGDERKQSADRRVVLRCSARSPKVTYL</sequence>
<feature type="region of interest" description="Disordered" evidence="1">
    <location>
        <begin position="1"/>
        <end position="23"/>
    </location>
</feature>
<accession>M1DTK8</accession>
<dbReference type="AlphaFoldDB" id="M1DTK8"/>
<dbReference type="HOGENOM" id="CLU_2030809_0_0_1"/>
<reference evidence="3" key="1">
    <citation type="journal article" date="2011" name="Nature">
        <title>Genome sequence and analysis of the tuber crop potato.</title>
        <authorList>
            <consortium name="The Potato Genome Sequencing Consortium"/>
        </authorList>
    </citation>
    <scope>NUCLEOTIDE SEQUENCE [LARGE SCALE GENOMIC DNA]</scope>
    <source>
        <strain evidence="3">cv. DM1-3 516 R44</strain>
    </source>
</reference>
<dbReference type="EnsemblPlants" id="PGSC0003DMT400094179">
    <property type="protein sequence ID" value="PGSC0003DMT400094179"/>
    <property type="gene ID" value="PGSC0003DMG400043750"/>
</dbReference>
<feature type="compositionally biased region" description="Basic and acidic residues" evidence="1">
    <location>
        <begin position="55"/>
        <end position="73"/>
    </location>
</feature>
<dbReference type="Gramene" id="PGSC0003DMT400094179">
    <property type="protein sequence ID" value="PGSC0003DMT400094179"/>
    <property type="gene ID" value="PGSC0003DMG400043750"/>
</dbReference>
<feature type="compositionally biased region" description="Polar residues" evidence="1">
    <location>
        <begin position="1"/>
        <end position="16"/>
    </location>
</feature>
<feature type="compositionally biased region" description="Basic and acidic residues" evidence="1">
    <location>
        <begin position="96"/>
        <end position="108"/>
    </location>
</feature>
<keyword evidence="3" id="KW-1185">Reference proteome</keyword>
<protein>
    <submittedName>
        <fullName evidence="2">Uncharacterized protein</fullName>
    </submittedName>
</protein>
<evidence type="ECO:0000313" key="2">
    <source>
        <dbReference type="EnsemblPlants" id="PGSC0003DMT400094179"/>
    </source>
</evidence>
<dbReference type="Proteomes" id="UP000011115">
    <property type="component" value="Unassembled WGS sequence"/>
</dbReference>
<evidence type="ECO:0000313" key="3">
    <source>
        <dbReference type="Proteomes" id="UP000011115"/>
    </source>
</evidence>
<proteinExistence type="predicted"/>
<name>M1DTK8_SOLTU</name>
<dbReference type="PaxDb" id="4113-PGSC0003DMT400094179"/>
<reference evidence="2" key="2">
    <citation type="submission" date="2015-06" db="UniProtKB">
        <authorList>
            <consortium name="EnsemblPlants"/>
        </authorList>
    </citation>
    <scope>IDENTIFICATION</scope>
    <source>
        <strain evidence="2">DM1-3 516 R44</strain>
    </source>
</reference>
<dbReference type="InParanoid" id="M1DTK8"/>
<dbReference type="eggNOG" id="ENOG502T0CF">
    <property type="taxonomic scope" value="Eukaryota"/>
</dbReference>
<feature type="compositionally biased region" description="Polar residues" evidence="1">
    <location>
        <begin position="81"/>
        <end position="92"/>
    </location>
</feature>
<feature type="region of interest" description="Disordered" evidence="1">
    <location>
        <begin position="43"/>
        <end position="122"/>
    </location>
</feature>
<feature type="compositionally biased region" description="Basic residues" evidence="1">
    <location>
        <begin position="43"/>
        <end position="54"/>
    </location>
</feature>
<organism evidence="2 3">
    <name type="scientific">Solanum tuberosum</name>
    <name type="common">Potato</name>
    <dbReference type="NCBI Taxonomy" id="4113"/>
    <lineage>
        <taxon>Eukaryota</taxon>
        <taxon>Viridiplantae</taxon>
        <taxon>Streptophyta</taxon>
        <taxon>Embryophyta</taxon>
        <taxon>Tracheophyta</taxon>
        <taxon>Spermatophyta</taxon>
        <taxon>Magnoliopsida</taxon>
        <taxon>eudicotyledons</taxon>
        <taxon>Gunneridae</taxon>
        <taxon>Pentapetalae</taxon>
        <taxon>asterids</taxon>
        <taxon>lamiids</taxon>
        <taxon>Solanales</taxon>
        <taxon>Solanaceae</taxon>
        <taxon>Solanoideae</taxon>
        <taxon>Solaneae</taxon>
        <taxon>Solanum</taxon>
    </lineage>
</organism>
<evidence type="ECO:0000256" key="1">
    <source>
        <dbReference type="SAM" id="MobiDB-lite"/>
    </source>
</evidence>